<dbReference type="AlphaFoldDB" id="A0AAV9HQR1"/>
<dbReference type="PROSITE" id="PS50097">
    <property type="entry name" value="BTB"/>
    <property type="match status" value="1"/>
</dbReference>
<gene>
    <name evidence="3" type="ORF">QBC42DRAFT_70411</name>
</gene>
<dbReference type="Proteomes" id="UP001321749">
    <property type="component" value="Unassembled WGS sequence"/>
</dbReference>
<accession>A0AAV9HQR1</accession>
<organism evidence="3 4">
    <name type="scientific">Cladorrhinum samala</name>
    <dbReference type="NCBI Taxonomy" id="585594"/>
    <lineage>
        <taxon>Eukaryota</taxon>
        <taxon>Fungi</taxon>
        <taxon>Dikarya</taxon>
        <taxon>Ascomycota</taxon>
        <taxon>Pezizomycotina</taxon>
        <taxon>Sordariomycetes</taxon>
        <taxon>Sordariomycetidae</taxon>
        <taxon>Sordariales</taxon>
        <taxon>Podosporaceae</taxon>
        <taxon>Cladorrhinum</taxon>
    </lineage>
</organism>
<evidence type="ECO:0000313" key="3">
    <source>
        <dbReference type="EMBL" id="KAK4463232.1"/>
    </source>
</evidence>
<dbReference type="InterPro" id="IPR000210">
    <property type="entry name" value="BTB/POZ_dom"/>
</dbReference>
<evidence type="ECO:0000256" key="1">
    <source>
        <dbReference type="SAM" id="MobiDB-lite"/>
    </source>
</evidence>
<reference evidence="3" key="2">
    <citation type="submission" date="2023-06" db="EMBL/GenBank/DDBJ databases">
        <authorList>
            <consortium name="Lawrence Berkeley National Laboratory"/>
            <person name="Mondo S.J."/>
            <person name="Hensen N."/>
            <person name="Bonometti L."/>
            <person name="Westerberg I."/>
            <person name="Brannstrom I.O."/>
            <person name="Guillou S."/>
            <person name="Cros-Aarteil S."/>
            <person name="Calhoun S."/>
            <person name="Haridas S."/>
            <person name="Kuo A."/>
            <person name="Pangilinan J."/>
            <person name="Riley R."/>
            <person name="Labutti K."/>
            <person name="Andreopoulos B."/>
            <person name="Lipzen A."/>
            <person name="Chen C."/>
            <person name="Yanf M."/>
            <person name="Daum C."/>
            <person name="Ng V."/>
            <person name="Clum A."/>
            <person name="Steindorff A."/>
            <person name="Ohm R."/>
            <person name="Martin F."/>
            <person name="Silar P."/>
            <person name="Natvig D."/>
            <person name="Lalanne C."/>
            <person name="Gautier V."/>
            <person name="Ament-Velasquez S.L."/>
            <person name="Kruys A."/>
            <person name="Hutchinson M.I."/>
            <person name="Powell A.J."/>
            <person name="Barry K."/>
            <person name="Miller A.N."/>
            <person name="Grigoriev I.V."/>
            <person name="Debuchy R."/>
            <person name="Gladieux P."/>
            <person name="Thoren M.H."/>
            <person name="Johannesson H."/>
        </authorList>
    </citation>
    <scope>NUCLEOTIDE SEQUENCE</scope>
    <source>
        <strain evidence="3">PSN324</strain>
    </source>
</reference>
<name>A0AAV9HQR1_9PEZI</name>
<feature type="region of interest" description="Disordered" evidence="1">
    <location>
        <begin position="1"/>
        <end position="35"/>
    </location>
</feature>
<comment type="caution">
    <text evidence="3">The sequence shown here is derived from an EMBL/GenBank/DDBJ whole genome shotgun (WGS) entry which is preliminary data.</text>
</comment>
<feature type="domain" description="BTB" evidence="2">
    <location>
        <begin position="46"/>
        <end position="126"/>
    </location>
</feature>
<evidence type="ECO:0000313" key="4">
    <source>
        <dbReference type="Proteomes" id="UP001321749"/>
    </source>
</evidence>
<reference evidence="3" key="1">
    <citation type="journal article" date="2023" name="Mol. Phylogenet. Evol.">
        <title>Genome-scale phylogeny and comparative genomics of the fungal order Sordariales.</title>
        <authorList>
            <person name="Hensen N."/>
            <person name="Bonometti L."/>
            <person name="Westerberg I."/>
            <person name="Brannstrom I.O."/>
            <person name="Guillou S."/>
            <person name="Cros-Aarteil S."/>
            <person name="Calhoun S."/>
            <person name="Haridas S."/>
            <person name="Kuo A."/>
            <person name="Mondo S."/>
            <person name="Pangilinan J."/>
            <person name="Riley R."/>
            <person name="LaButti K."/>
            <person name="Andreopoulos B."/>
            <person name="Lipzen A."/>
            <person name="Chen C."/>
            <person name="Yan M."/>
            <person name="Daum C."/>
            <person name="Ng V."/>
            <person name="Clum A."/>
            <person name="Steindorff A."/>
            <person name="Ohm R.A."/>
            <person name="Martin F."/>
            <person name="Silar P."/>
            <person name="Natvig D.O."/>
            <person name="Lalanne C."/>
            <person name="Gautier V."/>
            <person name="Ament-Velasquez S.L."/>
            <person name="Kruys A."/>
            <person name="Hutchinson M.I."/>
            <person name="Powell A.J."/>
            <person name="Barry K."/>
            <person name="Miller A.N."/>
            <person name="Grigoriev I.V."/>
            <person name="Debuchy R."/>
            <person name="Gladieux P."/>
            <person name="Hiltunen Thoren M."/>
            <person name="Johannesson H."/>
        </authorList>
    </citation>
    <scope>NUCLEOTIDE SEQUENCE</scope>
    <source>
        <strain evidence="3">PSN324</strain>
    </source>
</reference>
<dbReference type="Gene3D" id="3.30.710.10">
    <property type="entry name" value="Potassium Channel Kv1.1, Chain A"/>
    <property type="match status" value="1"/>
</dbReference>
<sequence length="375" mass="42227">MESQTAPKRGAEDVAENDEKRQKLTDTPTDPDGINPQALIVVDPDGDLIVCAGEDTGAPRRFRVCSAAMRRSARFFKVLLFGNFAERKPDDDGRDKEWLVSLPEDSPDALQILLQIIHAQPANIPTSPDMSTLCQILVLVDKYGLFDILGPWAPLWMKAAAARVADALADIPTLVEINWIAYFMGNYDLFNSTGNEIAAKASLNRESDALCDEAGMLLSAGYEFPVEDMLVHITARRREFLQEYLDFLYSCLEFDNDISCRIDPAGLRDNGLRCTTLTLGEMCQKMLETGDFIPRYSADILSPLKILVDRIKQTVNVEGSFHGKRCTFAKSFLDFDADFKQTYKTRKLATDRDQKQMEIHCKRYRLEKTMTELGP</sequence>
<feature type="compositionally biased region" description="Basic and acidic residues" evidence="1">
    <location>
        <begin position="9"/>
        <end position="24"/>
    </location>
</feature>
<evidence type="ECO:0000259" key="2">
    <source>
        <dbReference type="PROSITE" id="PS50097"/>
    </source>
</evidence>
<dbReference type="InterPro" id="IPR011333">
    <property type="entry name" value="SKP1/BTB/POZ_sf"/>
</dbReference>
<dbReference type="EMBL" id="MU864962">
    <property type="protein sequence ID" value="KAK4463232.1"/>
    <property type="molecule type" value="Genomic_DNA"/>
</dbReference>
<proteinExistence type="predicted"/>
<protein>
    <recommendedName>
        <fullName evidence="2">BTB domain-containing protein</fullName>
    </recommendedName>
</protein>
<keyword evidence="4" id="KW-1185">Reference proteome</keyword>